<dbReference type="Gene3D" id="3.10.430.100">
    <property type="entry name" value="Ribosomal protein L9, C-terminal domain"/>
    <property type="match status" value="1"/>
</dbReference>
<evidence type="ECO:0000259" key="1">
    <source>
        <dbReference type="Pfam" id="PF03948"/>
    </source>
</evidence>
<sequence>MPRGLAIEAVEGMAAQAEAMRRKRAMKAAADRSDAEAAAAQIAGVVLQVTAKASGEGRLFGSVGVVEVTEALASQTGLVVDRRQVTGDVVKDVGSHEFTVEIHAEVSVPVTVEVQAEA</sequence>
<organism evidence="2">
    <name type="scientific">marine metagenome</name>
    <dbReference type="NCBI Taxonomy" id="408172"/>
    <lineage>
        <taxon>unclassified sequences</taxon>
        <taxon>metagenomes</taxon>
        <taxon>ecological metagenomes</taxon>
    </lineage>
</organism>
<dbReference type="InterPro" id="IPR000244">
    <property type="entry name" value="Ribosomal_bL9"/>
</dbReference>
<accession>A0A381XFI8</accession>
<dbReference type="Pfam" id="PF03948">
    <property type="entry name" value="Ribosomal_L9_C"/>
    <property type="match status" value="1"/>
</dbReference>
<reference evidence="2" key="1">
    <citation type="submission" date="2018-05" db="EMBL/GenBank/DDBJ databases">
        <authorList>
            <person name="Lanie J.A."/>
            <person name="Ng W.-L."/>
            <person name="Kazmierczak K.M."/>
            <person name="Andrzejewski T.M."/>
            <person name="Davidsen T.M."/>
            <person name="Wayne K.J."/>
            <person name="Tettelin H."/>
            <person name="Glass J.I."/>
            <person name="Rusch D."/>
            <person name="Podicherti R."/>
            <person name="Tsui H.-C.T."/>
            <person name="Winkler M.E."/>
        </authorList>
    </citation>
    <scope>NUCLEOTIDE SEQUENCE</scope>
</reference>
<dbReference type="InterPro" id="IPR036791">
    <property type="entry name" value="Ribosomal_bL9_C_sf"/>
</dbReference>
<dbReference type="SUPFAM" id="SSF55653">
    <property type="entry name" value="Ribosomal protein L9 C-domain"/>
    <property type="match status" value="1"/>
</dbReference>
<dbReference type="GO" id="GO:0006412">
    <property type="term" value="P:translation"/>
    <property type="evidence" value="ECO:0007669"/>
    <property type="project" value="InterPro"/>
</dbReference>
<protein>
    <recommendedName>
        <fullName evidence="1">Large ribosomal subunit protein bL9 C-terminal domain-containing protein</fullName>
    </recommendedName>
</protein>
<proteinExistence type="predicted"/>
<dbReference type="EMBL" id="UINC01014989">
    <property type="protein sequence ID" value="SVA63478.1"/>
    <property type="molecule type" value="Genomic_DNA"/>
</dbReference>
<dbReference type="NCBIfam" id="TIGR00158">
    <property type="entry name" value="L9"/>
    <property type="match status" value="1"/>
</dbReference>
<gene>
    <name evidence="2" type="ORF">METZ01_LOCUS116332</name>
</gene>
<evidence type="ECO:0000313" key="2">
    <source>
        <dbReference type="EMBL" id="SVA63478.1"/>
    </source>
</evidence>
<name>A0A381XFI8_9ZZZZ</name>
<dbReference type="InterPro" id="IPR020069">
    <property type="entry name" value="Ribosomal_bL9_C"/>
</dbReference>
<dbReference type="GO" id="GO:0003735">
    <property type="term" value="F:structural constituent of ribosome"/>
    <property type="evidence" value="ECO:0007669"/>
    <property type="project" value="InterPro"/>
</dbReference>
<dbReference type="PANTHER" id="PTHR21368">
    <property type="entry name" value="50S RIBOSOMAL PROTEIN L9"/>
    <property type="match status" value="1"/>
</dbReference>
<dbReference type="InterPro" id="IPR020594">
    <property type="entry name" value="Ribosomal_bL9_bac/chp"/>
</dbReference>
<dbReference type="AlphaFoldDB" id="A0A381XFI8"/>
<dbReference type="GO" id="GO:0005840">
    <property type="term" value="C:ribosome"/>
    <property type="evidence" value="ECO:0007669"/>
    <property type="project" value="InterPro"/>
</dbReference>
<feature type="domain" description="Large ribosomal subunit protein bL9 C-terminal" evidence="1">
    <location>
        <begin position="34"/>
        <end position="115"/>
    </location>
</feature>